<dbReference type="InterPro" id="IPR050833">
    <property type="entry name" value="Poly_Biosynth_Transport"/>
</dbReference>
<feature type="transmembrane region" description="Helical" evidence="6">
    <location>
        <begin position="242"/>
        <end position="264"/>
    </location>
</feature>
<evidence type="ECO:0000313" key="8">
    <source>
        <dbReference type="Proteomes" id="UP000481033"/>
    </source>
</evidence>
<comment type="subcellular location">
    <subcellularLocation>
        <location evidence="1">Cell membrane</location>
        <topology evidence="1">Multi-pass membrane protein</topology>
    </subcellularLocation>
</comment>
<feature type="transmembrane region" description="Helical" evidence="6">
    <location>
        <begin position="105"/>
        <end position="125"/>
    </location>
</feature>
<feature type="transmembrane region" description="Helical" evidence="6">
    <location>
        <begin position="350"/>
        <end position="372"/>
    </location>
</feature>
<accession>A0A6M0RW76</accession>
<evidence type="ECO:0000256" key="2">
    <source>
        <dbReference type="ARBA" id="ARBA00022475"/>
    </source>
</evidence>
<comment type="caution">
    <text evidence="7">The sequence shown here is derived from an EMBL/GenBank/DDBJ whole genome shotgun (WGS) entry which is preliminary data.</text>
</comment>
<keyword evidence="4 6" id="KW-1133">Transmembrane helix</keyword>
<feature type="transmembrane region" description="Helical" evidence="6">
    <location>
        <begin position="7"/>
        <end position="29"/>
    </location>
</feature>
<keyword evidence="2" id="KW-1003">Cell membrane</keyword>
<reference evidence="7 8" key="1">
    <citation type="journal article" date="2020" name="Microb. Ecol.">
        <title>Ecogenomics of the Marine Benthic Filamentous Cyanobacterium Adonisia.</title>
        <authorList>
            <person name="Walter J.M."/>
            <person name="Coutinho F.H."/>
            <person name="Leomil L."/>
            <person name="Hargreaves P.I."/>
            <person name="Campeao M.E."/>
            <person name="Vieira V.V."/>
            <person name="Silva B.S."/>
            <person name="Fistarol G.O."/>
            <person name="Salomon P.S."/>
            <person name="Sawabe T."/>
            <person name="Mino S."/>
            <person name="Hosokawa M."/>
            <person name="Miyashita H."/>
            <person name="Maruyama F."/>
            <person name="van Verk M.C."/>
            <person name="Dutilh B.E."/>
            <person name="Thompson C.C."/>
            <person name="Thompson F.L."/>
        </authorList>
    </citation>
    <scope>NUCLEOTIDE SEQUENCE [LARGE SCALE GENOMIC DNA]</scope>
    <source>
        <strain evidence="7 8">CCMR0081</strain>
    </source>
</reference>
<dbReference type="GO" id="GO:0005886">
    <property type="term" value="C:plasma membrane"/>
    <property type="evidence" value="ECO:0007669"/>
    <property type="project" value="UniProtKB-SubCell"/>
</dbReference>
<feature type="transmembrane region" description="Helical" evidence="6">
    <location>
        <begin position="284"/>
        <end position="303"/>
    </location>
</feature>
<gene>
    <name evidence="7" type="ORF">DXZ20_30720</name>
</gene>
<dbReference type="Proteomes" id="UP000481033">
    <property type="component" value="Unassembled WGS sequence"/>
</dbReference>
<feature type="transmembrane region" description="Helical" evidence="6">
    <location>
        <begin position="170"/>
        <end position="190"/>
    </location>
</feature>
<dbReference type="RefSeq" id="WP_163702703.1">
    <property type="nucleotide sequence ID" value="NZ_QXHD01000004.1"/>
</dbReference>
<proteinExistence type="predicted"/>
<protein>
    <submittedName>
        <fullName evidence="7">Lipopolysaccharide biosynthesis protein</fullName>
    </submittedName>
</protein>
<dbReference type="EMBL" id="QXHD01000004">
    <property type="protein sequence ID" value="NEZ59942.1"/>
    <property type="molecule type" value="Genomic_DNA"/>
</dbReference>
<feature type="transmembrane region" description="Helical" evidence="6">
    <location>
        <begin position="476"/>
        <end position="495"/>
    </location>
</feature>
<evidence type="ECO:0000256" key="5">
    <source>
        <dbReference type="ARBA" id="ARBA00023136"/>
    </source>
</evidence>
<evidence type="ECO:0000256" key="3">
    <source>
        <dbReference type="ARBA" id="ARBA00022692"/>
    </source>
</evidence>
<sequence length="517" mass="57821">MSASSRIAFAVFISWLGRFTTILANLVLLPILFRLMEREELGIWIMLNGSNAFLGLLGFGIVPTLTRHIALAKGKSGADPSVSLTNESKQHIADLVVTGRTILRWLAIAVFFIAWISGYGLLSQINLEKVSIVEIMIAWTCMCAGYSLGIFISYLNCWLIGIGYVGWEQLINTVIFLLTLVANIVAVVLGGGLLELSIISMFSFIFQRTLFLLYIRRRKPSLLKLNGKWNTKYAQQMLKPAFHAWLTTLGAFLILRTDTYFIAILKGTDNIPQYHASYQLVSNLWQLAVTLGTVSSTFISQAWQAGDLKVVQKITIRNVRVGLSIMATGIAFLSVSGQEFITLWLGKDTFIGYGVFTVFCILLTLQTQRGILVIASRATENENYATVNIIAGVLNIIFTWLLIDKFGLLGVALGTLIAQLLTNSWYGVYDPIKRLRIDFKYYARKVILGWLFLFMTSFSISLIVKRFLVSQGSSEYLIVSATFFVCSFSLALFVWKIILSKIQRKSILASIKFIPGF</sequence>
<feature type="transmembrane region" description="Helical" evidence="6">
    <location>
        <begin position="409"/>
        <end position="429"/>
    </location>
</feature>
<evidence type="ECO:0000313" key="7">
    <source>
        <dbReference type="EMBL" id="NEZ59942.1"/>
    </source>
</evidence>
<dbReference type="PANTHER" id="PTHR30250">
    <property type="entry name" value="PST FAMILY PREDICTED COLANIC ACID TRANSPORTER"/>
    <property type="match status" value="1"/>
</dbReference>
<feature type="transmembrane region" description="Helical" evidence="6">
    <location>
        <begin position="41"/>
        <end position="65"/>
    </location>
</feature>
<dbReference type="PANTHER" id="PTHR30250:SF26">
    <property type="entry name" value="PSMA PROTEIN"/>
    <property type="match status" value="1"/>
</dbReference>
<dbReference type="AlphaFoldDB" id="A0A6M0RW76"/>
<evidence type="ECO:0000256" key="6">
    <source>
        <dbReference type="SAM" id="Phobius"/>
    </source>
</evidence>
<feature type="transmembrane region" description="Helical" evidence="6">
    <location>
        <begin position="441"/>
        <end position="464"/>
    </location>
</feature>
<feature type="transmembrane region" description="Helical" evidence="6">
    <location>
        <begin position="137"/>
        <end position="158"/>
    </location>
</feature>
<organism evidence="7 8">
    <name type="scientific">Adonisia turfae CCMR0081</name>
    <dbReference type="NCBI Taxonomy" id="2292702"/>
    <lineage>
        <taxon>Bacteria</taxon>
        <taxon>Bacillati</taxon>
        <taxon>Cyanobacteriota</taxon>
        <taxon>Adonisia</taxon>
        <taxon>Adonisia turfae</taxon>
    </lineage>
</organism>
<evidence type="ECO:0000256" key="1">
    <source>
        <dbReference type="ARBA" id="ARBA00004651"/>
    </source>
</evidence>
<feature type="transmembrane region" description="Helical" evidence="6">
    <location>
        <begin position="196"/>
        <end position="215"/>
    </location>
</feature>
<keyword evidence="3 6" id="KW-0812">Transmembrane</keyword>
<evidence type="ECO:0000256" key="4">
    <source>
        <dbReference type="ARBA" id="ARBA00022989"/>
    </source>
</evidence>
<keyword evidence="8" id="KW-1185">Reference proteome</keyword>
<name>A0A6M0RW76_9CYAN</name>
<keyword evidence="5 6" id="KW-0472">Membrane</keyword>
<feature type="transmembrane region" description="Helical" evidence="6">
    <location>
        <begin position="384"/>
        <end position="403"/>
    </location>
</feature>
<feature type="transmembrane region" description="Helical" evidence="6">
    <location>
        <begin position="323"/>
        <end position="344"/>
    </location>
</feature>